<keyword evidence="3" id="KW-0804">Transcription</keyword>
<dbReference type="Proteomes" id="UP000249890">
    <property type="component" value="Chromosome"/>
</dbReference>
<dbReference type="SUPFAM" id="SSF55136">
    <property type="entry name" value="Probable bacterial effector-binding domain"/>
    <property type="match status" value="1"/>
</dbReference>
<keyword evidence="2" id="KW-0238">DNA-binding</keyword>
<proteinExistence type="predicted"/>
<evidence type="ECO:0000259" key="4">
    <source>
        <dbReference type="PROSITE" id="PS01124"/>
    </source>
</evidence>
<dbReference type="Pfam" id="PF12833">
    <property type="entry name" value="HTH_18"/>
    <property type="match status" value="1"/>
</dbReference>
<evidence type="ECO:0000256" key="2">
    <source>
        <dbReference type="ARBA" id="ARBA00023125"/>
    </source>
</evidence>
<dbReference type="GO" id="GO:0043565">
    <property type="term" value="F:sequence-specific DNA binding"/>
    <property type="evidence" value="ECO:0007669"/>
    <property type="project" value="InterPro"/>
</dbReference>
<dbReference type="PROSITE" id="PS01124">
    <property type="entry name" value="HTH_ARAC_FAMILY_2"/>
    <property type="match status" value="1"/>
</dbReference>
<name>A0A2Z2KME9_9BACL</name>
<dbReference type="Gene3D" id="1.10.10.60">
    <property type="entry name" value="Homeodomain-like"/>
    <property type="match status" value="2"/>
</dbReference>
<dbReference type="InterPro" id="IPR018060">
    <property type="entry name" value="HTH_AraC"/>
</dbReference>
<dbReference type="SMART" id="SM00871">
    <property type="entry name" value="AraC_E_bind"/>
    <property type="match status" value="1"/>
</dbReference>
<sequence>MGRLGSTIDWKYSLREGQDVNNRQLICQALDHIEDQLRSTLPVQALAETTGYSLYHFIRLFQAVTGMSPGEYIARRRITEAAHDIMRQKQRSLQDISLDYDFNNYETFSRAFRRILHTTPTQVRRNRMEGLLPLLHPLHEQDLHYFAVTKEISPQLAELGEVVIQGPIVTILRNSSIFSQAWHQLFNQVSSISGRMQPERYYQVGYWPDDYELSGAKFMCGCELVQPLSAPHDPNVRAGMESFFQPQSHNGIFPLQVIPPARYLKFYHRGLSKDISHTYKYFYEIWLPKSEFRLSLPFEFEYYGEQYLGPDNERSVSEIYIPLELL</sequence>
<dbReference type="AlphaFoldDB" id="A0A2Z2KME9"/>
<evidence type="ECO:0000313" key="6">
    <source>
        <dbReference type="Proteomes" id="UP000249890"/>
    </source>
</evidence>
<evidence type="ECO:0000313" key="5">
    <source>
        <dbReference type="EMBL" id="ASA25575.1"/>
    </source>
</evidence>
<accession>A0A2Z2KME9</accession>
<organism evidence="5 6">
    <name type="scientific">Paenibacillus donghaensis</name>
    <dbReference type="NCBI Taxonomy" id="414771"/>
    <lineage>
        <taxon>Bacteria</taxon>
        <taxon>Bacillati</taxon>
        <taxon>Bacillota</taxon>
        <taxon>Bacilli</taxon>
        <taxon>Bacillales</taxon>
        <taxon>Paenibacillaceae</taxon>
        <taxon>Paenibacillus</taxon>
    </lineage>
</organism>
<dbReference type="Pfam" id="PF06445">
    <property type="entry name" value="GyrI-like"/>
    <property type="match status" value="1"/>
</dbReference>
<dbReference type="PANTHER" id="PTHR47504">
    <property type="entry name" value="RIGHT ORIGIN-BINDING PROTEIN"/>
    <property type="match status" value="1"/>
</dbReference>
<dbReference type="InterPro" id="IPR050959">
    <property type="entry name" value="MarA-like"/>
</dbReference>
<evidence type="ECO:0000256" key="1">
    <source>
        <dbReference type="ARBA" id="ARBA00023015"/>
    </source>
</evidence>
<evidence type="ECO:0000256" key="3">
    <source>
        <dbReference type="ARBA" id="ARBA00023163"/>
    </source>
</evidence>
<dbReference type="SUPFAM" id="SSF46689">
    <property type="entry name" value="Homeodomain-like"/>
    <property type="match status" value="2"/>
</dbReference>
<dbReference type="PANTHER" id="PTHR47504:SF5">
    <property type="entry name" value="RIGHT ORIGIN-BINDING PROTEIN"/>
    <property type="match status" value="1"/>
</dbReference>
<keyword evidence="1" id="KW-0805">Transcription regulation</keyword>
<dbReference type="InterPro" id="IPR010499">
    <property type="entry name" value="AraC_E-bd"/>
</dbReference>
<feature type="domain" description="HTH araC/xylS-type" evidence="4">
    <location>
        <begin position="27"/>
        <end position="126"/>
    </location>
</feature>
<dbReference type="InterPro" id="IPR011256">
    <property type="entry name" value="Reg_factor_effector_dom_sf"/>
</dbReference>
<dbReference type="InterPro" id="IPR009057">
    <property type="entry name" value="Homeodomain-like_sf"/>
</dbReference>
<dbReference type="EMBL" id="CP021780">
    <property type="protein sequence ID" value="ASA25575.1"/>
    <property type="molecule type" value="Genomic_DNA"/>
</dbReference>
<dbReference type="GO" id="GO:0003700">
    <property type="term" value="F:DNA-binding transcription factor activity"/>
    <property type="evidence" value="ECO:0007669"/>
    <property type="project" value="InterPro"/>
</dbReference>
<reference evidence="5 6" key="1">
    <citation type="submission" date="2017-06" db="EMBL/GenBank/DDBJ databases">
        <title>Complete genome sequence of Paenibacillus donghaensis KCTC 13049T isolated from East Sea sediment, South Korea.</title>
        <authorList>
            <person name="Jung B.K."/>
            <person name="Hong S.-J."/>
            <person name="Shin J.-H."/>
        </authorList>
    </citation>
    <scope>NUCLEOTIDE SEQUENCE [LARGE SCALE GENOMIC DNA]</scope>
    <source>
        <strain evidence="5 6">KCTC 13049</strain>
    </source>
</reference>
<dbReference type="Gene3D" id="3.20.80.10">
    <property type="entry name" value="Regulatory factor, effector binding domain"/>
    <property type="match status" value="1"/>
</dbReference>
<gene>
    <name evidence="5" type="ORF">B9T62_35505</name>
</gene>
<dbReference type="SMART" id="SM00342">
    <property type="entry name" value="HTH_ARAC"/>
    <property type="match status" value="1"/>
</dbReference>
<dbReference type="InterPro" id="IPR029442">
    <property type="entry name" value="GyrI-like"/>
</dbReference>
<keyword evidence="6" id="KW-1185">Reference proteome</keyword>
<protein>
    <recommendedName>
        <fullName evidence="4">HTH araC/xylS-type domain-containing protein</fullName>
    </recommendedName>
</protein>
<dbReference type="KEGG" id="pdh:B9T62_35505"/>